<proteinExistence type="predicted"/>
<protein>
    <recommendedName>
        <fullName evidence="1">FDX-ACB domain-containing protein</fullName>
    </recommendedName>
</protein>
<gene>
    <name evidence="2" type="ORF">S01H4_61107</name>
</gene>
<feature type="non-terminal residue" evidence="2">
    <location>
        <position position="1"/>
    </location>
</feature>
<name>X1DT89_9ZZZZ</name>
<accession>X1DT89</accession>
<organism evidence="2">
    <name type="scientific">marine sediment metagenome</name>
    <dbReference type="NCBI Taxonomy" id="412755"/>
    <lineage>
        <taxon>unclassified sequences</taxon>
        <taxon>metagenomes</taxon>
        <taxon>ecological metagenomes</taxon>
    </lineage>
</organism>
<comment type="caution">
    <text evidence="2">The sequence shown here is derived from an EMBL/GenBank/DDBJ whole genome shotgun (WGS) entry which is preliminary data.</text>
</comment>
<dbReference type="AlphaFoldDB" id="X1DT89"/>
<dbReference type="EMBL" id="BART01036165">
    <property type="protein sequence ID" value="GAH08184.1"/>
    <property type="molecule type" value="Genomic_DNA"/>
</dbReference>
<reference evidence="2" key="1">
    <citation type="journal article" date="2014" name="Front. Microbiol.">
        <title>High frequency of phylogenetically diverse reductive dehalogenase-homologous genes in deep subseafloor sedimentary metagenomes.</title>
        <authorList>
            <person name="Kawai M."/>
            <person name="Futagami T."/>
            <person name="Toyoda A."/>
            <person name="Takaki Y."/>
            <person name="Nishi S."/>
            <person name="Hori S."/>
            <person name="Arai W."/>
            <person name="Tsubouchi T."/>
            <person name="Morono Y."/>
            <person name="Uchiyama I."/>
            <person name="Ito T."/>
            <person name="Fujiyama A."/>
            <person name="Inagaki F."/>
            <person name="Takami H."/>
        </authorList>
    </citation>
    <scope>NUCLEOTIDE SEQUENCE</scope>
    <source>
        <strain evidence="2">Expedition CK06-06</strain>
    </source>
</reference>
<evidence type="ECO:0000313" key="2">
    <source>
        <dbReference type="EMBL" id="GAH08184.1"/>
    </source>
</evidence>
<dbReference type="InterPro" id="IPR005121">
    <property type="entry name" value="Fdx_antiC-bd"/>
</dbReference>
<dbReference type="Gene3D" id="3.30.70.380">
    <property type="entry name" value="Ferrodoxin-fold anticodon-binding domain"/>
    <property type="match status" value="1"/>
</dbReference>
<feature type="domain" description="FDX-ACB" evidence="1">
    <location>
        <begin position="1"/>
        <end position="68"/>
    </location>
</feature>
<dbReference type="InterPro" id="IPR036690">
    <property type="entry name" value="Fdx_antiC-bd_sf"/>
</dbReference>
<dbReference type="PROSITE" id="PS51447">
    <property type="entry name" value="FDX_ACB"/>
    <property type="match status" value="1"/>
</dbReference>
<evidence type="ECO:0000259" key="1">
    <source>
        <dbReference type="PROSITE" id="PS51447"/>
    </source>
</evidence>
<dbReference type="SUPFAM" id="SSF54991">
    <property type="entry name" value="Anticodon-binding domain of PheRS"/>
    <property type="match status" value="1"/>
</dbReference>
<sequence>KRSSPLFSNSSSEVQLVDSFEKPEWDNKKALTFRFVAYDVEGTLTKEVIDDIWSHVVDQVTAIGAQVR</sequence>